<dbReference type="OMA" id="AFMSCRS"/>
<accession>A0A3R7RGM0</accession>
<protein>
    <submittedName>
        <fullName evidence="2">Uncharacterized protein</fullName>
    </submittedName>
</protein>
<feature type="region of interest" description="Disordered" evidence="1">
    <location>
        <begin position="365"/>
        <end position="389"/>
    </location>
</feature>
<dbReference type="OrthoDB" id="246991at2759"/>
<evidence type="ECO:0000313" key="2">
    <source>
        <dbReference type="EMBL" id="RNF02316.1"/>
    </source>
</evidence>
<reference evidence="2 3" key="1">
    <citation type="journal article" date="2018" name="BMC Genomics">
        <title>Genomic comparison of Trypanosoma conorhini and Trypanosoma rangeli to Trypanosoma cruzi strains of high and low virulence.</title>
        <authorList>
            <person name="Bradwell K.R."/>
            <person name="Koparde V.N."/>
            <person name="Matveyev A.V."/>
            <person name="Serrano M.G."/>
            <person name="Alves J.M."/>
            <person name="Parikh H."/>
            <person name="Huang B."/>
            <person name="Lee V."/>
            <person name="Espinosa-Alvarez O."/>
            <person name="Ortiz P.A."/>
            <person name="Costa-Martins A.G."/>
            <person name="Teixeira M.M."/>
            <person name="Buck G.A."/>
        </authorList>
    </citation>
    <scope>NUCLEOTIDE SEQUENCE [LARGE SCALE GENOMIC DNA]</scope>
    <source>
        <strain evidence="2 3">AM80</strain>
    </source>
</reference>
<organism evidence="2 3">
    <name type="scientific">Trypanosoma rangeli</name>
    <dbReference type="NCBI Taxonomy" id="5698"/>
    <lineage>
        <taxon>Eukaryota</taxon>
        <taxon>Discoba</taxon>
        <taxon>Euglenozoa</taxon>
        <taxon>Kinetoplastea</taxon>
        <taxon>Metakinetoplastina</taxon>
        <taxon>Trypanosomatida</taxon>
        <taxon>Trypanosomatidae</taxon>
        <taxon>Trypanosoma</taxon>
        <taxon>Herpetosoma</taxon>
    </lineage>
</organism>
<feature type="region of interest" description="Disordered" evidence="1">
    <location>
        <begin position="435"/>
        <end position="463"/>
    </location>
</feature>
<dbReference type="AlphaFoldDB" id="A0A3R7RGM0"/>
<dbReference type="RefSeq" id="XP_029236842.1">
    <property type="nucleotide sequence ID" value="XM_029383295.1"/>
</dbReference>
<dbReference type="GeneID" id="40330384"/>
<proteinExistence type="predicted"/>
<feature type="region of interest" description="Disordered" evidence="1">
    <location>
        <begin position="511"/>
        <end position="545"/>
    </location>
</feature>
<dbReference type="VEuPathDB" id="TriTrypDB:TRSC58_06635"/>
<name>A0A3R7RGM0_TRYRA</name>
<evidence type="ECO:0000313" key="3">
    <source>
        <dbReference type="Proteomes" id="UP000283634"/>
    </source>
</evidence>
<comment type="caution">
    <text evidence="2">The sequence shown here is derived from an EMBL/GenBank/DDBJ whole genome shotgun (WGS) entry which is preliminary data.</text>
</comment>
<gene>
    <name evidence="2" type="ORF">TraAM80_06451</name>
</gene>
<keyword evidence="3" id="KW-1185">Reference proteome</keyword>
<dbReference type="EMBL" id="MKGL01000236">
    <property type="protein sequence ID" value="RNF02316.1"/>
    <property type="molecule type" value="Genomic_DNA"/>
</dbReference>
<evidence type="ECO:0000256" key="1">
    <source>
        <dbReference type="SAM" id="MobiDB-lite"/>
    </source>
</evidence>
<sequence>MGNCCASSPMRPKPQEELLKYGPSREVAVGVGESEGTAVNVRQNGNTPLSITKDAPLKAVEDAQELTGMVKEMDSIRGESPNDRAYSGAQGVLLSPLTASQLEIVEPAFRCSMSDDDCVDTVFDDSEFLTAQSLPLSLRQTLGPGISVVPSVEANSVDLASDLLAMSGLFMSCRSFCRATSPLTNDTQLTQRLPREDQMQLPVLCGAPPLTDGMSDTAFMSCRSFYSPTPHPRDKKTLSSFGISSHMRRGMVNLRSAFQCTRSGNTFERFSSVGISLSASGAPEMQSLSHNQSCISESAMFCSCISILDTPLTEDGCSVRGATPQLLKAHGEATVQEPPDFQPPSSSLEAETVPAAVRQPRVQQLRGPVQPGMTASAPTSAHCDPRKHWSNTTHTTSYAAFRWRKNPAIQQSSGPLLVTRSHSCELHRSCPKIAFSSARKRKERLGGRRGSQPPKRVRDGLSVPFGQQYSWPKMNDIQNKSVNFSLSPHTQEQKATSTNLNGLQRVGVWGRHEEEEIEGTKKRETAQEGDQGEKNDNLVERRLEDQLTEDVAEAARGRGEKAEGSFSTEGKLDCAVLKEAGESDNISQATKTCEALHADESSPSCVTHVTDDPAFLGTPLVSSVQSVLHLTGELGQNMCLEEQPAPTELSRTTQMASSSHSNGHHVLEAHTLSFLPILSAATSRCSTSNARADACMNGNENLVNTVGDAAI</sequence>
<dbReference type="Proteomes" id="UP000283634">
    <property type="component" value="Unassembled WGS sequence"/>
</dbReference>